<dbReference type="PANTHER" id="PTHR38445">
    <property type="entry name" value="HTH-TYPE TRANSCRIPTIONAL REPRESSOR YTRA"/>
    <property type="match status" value="1"/>
</dbReference>
<sequence>MEIIIDYQSKTPIYEQIVLQIKTHIMNDCLKKGESLPPMRSFAKSLGVSVITIQKAYEQLQAEGFINSVVGRGSFVSVPQVSVLKRQKQGEIEKKIQELIDEALANGYEIDELKHIFFDKCNLYEISKFKEEF</sequence>
<evidence type="ECO:0000256" key="1">
    <source>
        <dbReference type="ARBA" id="ARBA00023015"/>
    </source>
</evidence>
<dbReference type="PROSITE" id="PS50949">
    <property type="entry name" value="HTH_GNTR"/>
    <property type="match status" value="1"/>
</dbReference>
<dbReference type="Gene3D" id="1.10.10.10">
    <property type="entry name" value="Winged helix-like DNA-binding domain superfamily/Winged helix DNA-binding domain"/>
    <property type="match status" value="1"/>
</dbReference>
<dbReference type="InterPro" id="IPR036390">
    <property type="entry name" value="WH_DNA-bd_sf"/>
</dbReference>
<gene>
    <name evidence="5" type="ORF">LIQ08_10320</name>
</gene>
<protein>
    <submittedName>
        <fullName evidence="5">GntR family transcriptional regulator</fullName>
    </submittedName>
</protein>
<evidence type="ECO:0000259" key="4">
    <source>
        <dbReference type="PROSITE" id="PS50949"/>
    </source>
</evidence>
<dbReference type="PANTHER" id="PTHR38445:SF7">
    <property type="entry name" value="GNTR-FAMILY TRANSCRIPTIONAL REGULATOR"/>
    <property type="match status" value="1"/>
</dbReference>
<dbReference type="InterPro" id="IPR000524">
    <property type="entry name" value="Tscrpt_reg_HTH_GntR"/>
</dbReference>
<dbReference type="InterPro" id="IPR036388">
    <property type="entry name" value="WH-like_DNA-bd_sf"/>
</dbReference>
<comment type="caution">
    <text evidence="5">The sequence shown here is derived from an EMBL/GenBank/DDBJ whole genome shotgun (WGS) entry which is preliminary data.</text>
</comment>
<proteinExistence type="predicted"/>
<organism evidence="5 6">
    <name type="scientific">Mediterraneibacter gnavus</name>
    <name type="common">Ruminococcus gnavus</name>
    <dbReference type="NCBI Taxonomy" id="33038"/>
    <lineage>
        <taxon>Bacteria</taxon>
        <taxon>Bacillati</taxon>
        <taxon>Bacillota</taxon>
        <taxon>Clostridia</taxon>
        <taxon>Lachnospirales</taxon>
        <taxon>Lachnospiraceae</taxon>
        <taxon>Mediterraneibacter</taxon>
    </lineage>
</organism>
<dbReference type="SMART" id="SM00345">
    <property type="entry name" value="HTH_GNTR"/>
    <property type="match status" value="1"/>
</dbReference>
<evidence type="ECO:0000313" key="6">
    <source>
        <dbReference type="Proteomes" id="UP001297370"/>
    </source>
</evidence>
<dbReference type="RefSeq" id="WP_173867464.1">
    <property type="nucleotide sequence ID" value="NZ_JAAIQY010000013.1"/>
</dbReference>
<keyword evidence="3" id="KW-0804">Transcription</keyword>
<keyword evidence="1" id="KW-0805">Transcription regulation</keyword>
<dbReference type="CDD" id="cd07377">
    <property type="entry name" value="WHTH_GntR"/>
    <property type="match status" value="1"/>
</dbReference>
<dbReference type="Proteomes" id="UP001297370">
    <property type="component" value="Unassembled WGS sequence"/>
</dbReference>
<dbReference type="SUPFAM" id="SSF46785">
    <property type="entry name" value="Winged helix' DNA-binding domain"/>
    <property type="match status" value="1"/>
</dbReference>
<accession>A0AAJ1B6B0</accession>
<feature type="domain" description="HTH gntR-type" evidence="4">
    <location>
        <begin position="11"/>
        <end position="79"/>
    </location>
</feature>
<dbReference type="EMBL" id="JAJBOM010000013">
    <property type="protein sequence ID" value="MCB5619542.1"/>
    <property type="molecule type" value="Genomic_DNA"/>
</dbReference>
<keyword evidence="2" id="KW-0238">DNA-binding</keyword>
<dbReference type="GO" id="GO:0003700">
    <property type="term" value="F:DNA-binding transcription factor activity"/>
    <property type="evidence" value="ECO:0007669"/>
    <property type="project" value="InterPro"/>
</dbReference>
<dbReference type="Pfam" id="PF00392">
    <property type="entry name" value="GntR"/>
    <property type="match status" value="1"/>
</dbReference>
<evidence type="ECO:0000256" key="3">
    <source>
        <dbReference type="ARBA" id="ARBA00023163"/>
    </source>
</evidence>
<evidence type="ECO:0000313" key="5">
    <source>
        <dbReference type="EMBL" id="MCB5619542.1"/>
    </source>
</evidence>
<dbReference type="AlphaFoldDB" id="A0AAJ1B6B0"/>
<name>A0AAJ1B6B0_MEDGN</name>
<evidence type="ECO:0000256" key="2">
    <source>
        <dbReference type="ARBA" id="ARBA00023125"/>
    </source>
</evidence>
<reference evidence="5" key="1">
    <citation type="submission" date="2021-10" db="EMBL/GenBank/DDBJ databases">
        <title>Collection of gut derived symbiotic bacterial strains cultured from healthy donors.</title>
        <authorList>
            <person name="Lin H."/>
            <person name="Littmann E."/>
            <person name="Claire K."/>
            <person name="Pamer E."/>
        </authorList>
    </citation>
    <scope>NUCLEOTIDE SEQUENCE</scope>
    <source>
        <strain evidence="5">MSK.23.18</strain>
    </source>
</reference>
<dbReference type="GO" id="GO:0003677">
    <property type="term" value="F:DNA binding"/>
    <property type="evidence" value="ECO:0007669"/>
    <property type="project" value="UniProtKB-KW"/>
</dbReference>